<dbReference type="Gene3D" id="1.10.1420.10">
    <property type="match status" value="1"/>
</dbReference>
<keyword evidence="8" id="KW-1185">Reference proteome</keyword>
<evidence type="ECO:0000256" key="4">
    <source>
        <dbReference type="ARBA" id="ARBA00023125"/>
    </source>
</evidence>
<feature type="compositionally biased region" description="Low complexity" evidence="5">
    <location>
        <begin position="121"/>
        <end position="132"/>
    </location>
</feature>
<dbReference type="GO" id="GO:0005634">
    <property type="term" value="C:nucleus"/>
    <property type="evidence" value="ECO:0007669"/>
    <property type="project" value="TreeGrafter"/>
</dbReference>
<organism evidence="7">
    <name type="scientific">Oikopleura dioica</name>
    <name type="common">Tunicate</name>
    <dbReference type="NCBI Taxonomy" id="34765"/>
    <lineage>
        <taxon>Eukaryota</taxon>
        <taxon>Metazoa</taxon>
        <taxon>Chordata</taxon>
        <taxon>Tunicata</taxon>
        <taxon>Appendicularia</taxon>
        <taxon>Copelata</taxon>
        <taxon>Oikopleuridae</taxon>
        <taxon>Oikopleura</taxon>
    </lineage>
</organism>
<dbReference type="PANTHER" id="PTHR11361:SF20">
    <property type="entry name" value="MUTS PROTEIN HOMOLOG 5"/>
    <property type="match status" value="1"/>
</dbReference>
<comment type="similarity">
    <text evidence="1">Belongs to the DNA mismatch repair MutS family.</text>
</comment>
<name>E4XVE3_OIKDI</name>
<feature type="region of interest" description="Disordered" evidence="5">
    <location>
        <begin position="120"/>
        <end position="148"/>
    </location>
</feature>
<evidence type="ECO:0000256" key="3">
    <source>
        <dbReference type="ARBA" id="ARBA00022840"/>
    </source>
</evidence>
<evidence type="ECO:0000256" key="2">
    <source>
        <dbReference type="ARBA" id="ARBA00022741"/>
    </source>
</evidence>
<dbReference type="PANTHER" id="PTHR11361">
    <property type="entry name" value="DNA MISMATCH REPAIR PROTEIN MUTS FAMILY MEMBER"/>
    <property type="match status" value="1"/>
</dbReference>
<reference evidence="7" key="1">
    <citation type="journal article" date="2010" name="Science">
        <title>Plasticity of animal genome architecture unmasked by rapid evolution of a pelagic tunicate.</title>
        <authorList>
            <person name="Denoeud F."/>
            <person name="Henriet S."/>
            <person name="Mungpakdee S."/>
            <person name="Aury J.M."/>
            <person name="Da Silva C."/>
            <person name="Brinkmann H."/>
            <person name="Mikhaleva J."/>
            <person name="Olsen L.C."/>
            <person name="Jubin C."/>
            <person name="Canestro C."/>
            <person name="Bouquet J.M."/>
            <person name="Danks G."/>
            <person name="Poulain J."/>
            <person name="Campsteijn C."/>
            <person name="Adamski M."/>
            <person name="Cross I."/>
            <person name="Yadetie F."/>
            <person name="Muffato M."/>
            <person name="Louis A."/>
            <person name="Butcher S."/>
            <person name="Tsagkogeorga G."/>
            <person name="Konrad A."/>
            <person name="Singh S."/>
            <person name="Jensen M.F."/>
            <person name="Cong E.H."/>
            <person name="Eikeseth-Otteraa H."/>
            <person name="Noel B."/>
            <person name="Anthouard V."/>
            <person name="Porcel B.M."/>
            <person name="Kachouri-Lafond R."/>
            <person name="Nishino A."/>
            <person name="Ugolini M."/>
            <person name="Chourrout P."/>
            <person name="Nishida H."/>
            <person name="Aasland R."/>
            <person name="Huzurbazar S."/>
            <person name="Westhof E."/>
            <person name="Delsuc F."/>
            <person name="Lehrach H."/>
            <person name="Reinhardt R."/>
            <person name="Weissenbach J."/>
            <person name="Roy S.W."/>
            <person name="Artiguenave F."/>
            <person name="Postlethwait J.H."/>
            <person name="Manak J.R."/>
            <person name="Thompson E.M."/>
            <person name="Jaillon O."/>
            <person name="Du Pasquier L."/>
            <person name="Boudinot P."/>
            <person name="Liberles D.A."/>
            <person name="Volff J.N."/>
            <person name="Philippe H."/>
            <person name="Lenhard B."/>
            <person name="Roest Crollius H."/>
            <person name="Wincker P."/>
            <person name="Chourrout D."/>
        </authorList>
    </citation>
    <scope>NUCLEOTIDE SEQUENCE [LARGE SCALE GENOMIC DNA]</scope>
</reference>
<keyword evidence="2" id="KW-0547">Nucleotide-binding</keyword>
<feature type="region of interest" description="Disordered" evidence="5">
    <location>
        <begin position="311"/>
        <end position="357"/>
    </location>
</feature>
<gene>
    <name evidence="7" type="ORF">GSOID_T00005472001</name>
</gene>
<evidence type="ECO:0000256" key="5">
    <source>
        <dbReference type="SAM" id="MobiDB-lite"/>
    </source>
</evidence>
<feature type="compositionally biased region" description="Low complexity" evidence="5">
    <location>
        <begin position="339"/>
        <end position="357"/>
    </location>
</feature>
<keyword evidence="3" id="KW-0067">ATP-binding</keyword>
<keyword evidence="4" id="KW-0238">DNA-binding</keyword>
<dbReference type="GO" id="GO:0051026">
    <property type="term" value="P:chiasma assembly"/>
    <property type="evidence" value="ECO:0007669"/>
    <property type="project" value="TreeGrafter"/>
</dbReference>
<dbReference type="SUPFAM" id="SSF52540">
    <property type="entry name" value="P-loop containing nucleoside triphosphate hydrolases"/>
    <property type="match status" value="1"/>
</dbReference>
<dbReference type="InterPro" id="IPR036187">
    <property type="entry name" value="DNA_mismatch_repair_MutS_sf"/>
</dbReference>
<dbReference type="GO" id="GO:0005524">
    <property type="term" value="F:ATP binding"/>
    <property type="evidence" value="ECO:0007669"/>
    <property type="project" value="UniProtKB-KW"/>
</dbReference>
<dbReference type="InterPro" id="IPR027417">
    <property type="entry name" value="P-loop_NTPase"/>
</dbReference>
<dbReference type="OrthoDB" id="29596at2759"/>
<dbReference type="GO" id="GO:0030983">
    <property type="term" value="F:mismatched DNA binding"/>
    <property type="evidence" value="ECO:0007669"/>
    <property type="project" value="InterPro"/>
</dbReference>
<protein>
    <recommendedName>
        <fullName evidence="6">DNA mismatch repair proteins mutS family domain-containing protein</fullName>
    </recommendedName>
</protein>
<evidence type="ECO:0000259" key="6">
    <source>
        <dbReference type="Pfam" id="PF00488"/>
    </source>
</evidence>
<dbReference type="Gene3D" id="3.40.50.300">
    <property type="entry name" value="P-loop containing nucleotide triphosphate hydrolases"/>
    <property type="match status" value="1"/>
</dbReference>
<feature type="compositionally biased region" description="Basic and acidic residues" evidence="5">
    <location>
        <begin position="316"/>
        <end position="325"/>
    </location>
</feature>
<evidence type="ECO:0000256" key="1">
    <source>
        <dbReference type="ARBA" id="ARBA00006271"/>
    </source>
</evidence>
<dbReference type="GO" id="GO:0140664">
    <property type="term" value="F:ATP-dependent DNA damage sensor activity"/>
    <property type="evidence" value="ECO:0007669"/>
    <property type="project" value="InterPro"/>
</dbReference>
<proteinExistence type="inferred from homology"/>
<dbReference type="AlphaFoldDB" id="E4XVE3"/>
<dbReference type="Pfam" id="PF00488">
    <property type="entry name" value="MutS_V"/>
    <property type="match status" value="1"/>
</dbReference>
<feature type="domain" description="DNA mismatch repair proteins mutS family" evidence="6">
    <location>
        <begin position="897"/>
        <end position="1028"/>
    </location>
</feature>
<sequence length="1170" mass="131385">MDRYLKRRSVVIEKFNQQNSSVNKYNIPSDSGVKNTNTTEAGTSCKADTFDDDLEIDEEELDRVMEEGMGGNDSQVAVRNREINEGDFNLFSTQSTAALDTEAGPRFQRTVATHWQSFKWSQTSSDDSQSSTVDQRKKMIENSSKRKSNFEISRSMSMIDFMYDDERQKIAEHVARCKNGVEAIQSEMPIESQKTPDNPPATLPVPEKPAHPCSSMSEVILHTNDSVIVGLGNSKALSPAASQIVTELDSTGNSEKSKYSATVQKENPATFLANPPQIVSSSTTESDTARILPEHPIFNGVKNTEHDFRVPLVPRHKSDPIRIKENTTSSDQVTSALPNSTSSSSNSRPGTTITTSSTTNSVFSAAAQLSQKSLCIYRSKSSLSVAVFDDEKHAILWFENQLQSLSFDDQVDNLLLPLLFKHEPRFLVVCGNKEDALLSALQKVSKQRFAAADYRPPQLIRLNHSEFHTPKCQARIRESMKIDRDSSNFIHTRCAIPSDCTIAIRSVGALIGFIKRANACGPLRFEPLSLVTACGIGSNVLQYLRITAQRGQTEMTLFSLFRGIKGIGLQKRLRKFLQTPVADIEIIKRRQTIFEFFIEDGFLRRDLLLVCERFSVPKKIISAAGMSKTGHTVRKNYQQAVRNITEVQISRKSIPVHIKGLKISTIDEELFKSIQKVGASIEELIDFEQSKRQKTVVLNSESSELARVRRILLMEARIPSIILHGQMDIDLLYAELGLKLKHMREIGFYLEKKFDGNMTDYDVQRILTLYPELIVITKFPNSVFFRSGRTASLNAEVGDPKRQVVEIKDEVQRILLTKIKDISCYFEAVGEAIEELALYLHISATMFDLKLRKPQVIENEEAIVRGKGIWNIVKAVSHPLWRPQSFATTSRFRKTILVYGEKQSGKTDLITSVATCVYLAHLGMFVPADFFGCSIFSRIECLTPVRMVAQADQISQFGTDIAALNQSIRALSASTAKTLCLMDNWGHGTRHEDKLVLSAFALSTFAEAKHCCFLAGTRDLQLAQFTNSEFSDVLVVRIFKQDGKLPRTEFFEDANIKPLEDAVDEVLAQTENEQFPKRVKELVEVFKEGREPRDSDKTHGTLSVAQAREIAGLYRHLLTVEKNTVEAAVVYTTLRQKVQLLKMSDEDTREICKNFSSSVFVRCDKSEVAK</sequence>
<accession>E4XVE3</accession>
<feature type="compositionally biased region" description="Polar residues" evidence="5">
    <location>
        <begin position="326"/>
        <end position="338"/>
    </location>
</feature>
<dbReference type="GO" id="GO:0006298">
    <property type="term" value="P:mismatch repair"/>
    <property type="evidence" value="ECO:0007669"/>
    <property type="project" value="InterPro"/>
</dbReference>
<evidence type="ECO:0000313" key="7">
    <source>
        <dbReference type="EMBL" id="CBY13661.1"/>
    </source>
</evidence>
<dbReference type="InterPro" id="IPR000432">
    <property type="entry name" value="DNA_mismatch_repair_MutS_C"/>
</dbReference>
<dbReference type="SUPFAM" id="SSF48334">
    <property type="entry name" value="DNA repair protein MutS, domain III"/>
    <property type="match status" value="1"/>
</dbReference>
<evidence type="ECO:0000313" key="8">
    <source>
        <dbReference type="Proteomes" id="UP000001307"/>
    </source>
</evidence>
<dbReference type="InterPro" id="IPR045076">
    <property type="entry name" value="MutS"/>
</dbReference>
<dbReference type="InParanoid" id="E4XVE3"/>
<dbReference type="EMBL" id="FN653209">
    <property type="protein sequence ID" value="CBY13661.1"/>
    <property type="molecule type" value="Genomic_DNA"/>
</dbReference>
<dbReference type="Proteomes" id="UP000001307">
    <property type="component" value="Unassembled WGS sequence"/>
</dbReference>
<feature type="compositionally biased region" description="Basic and acidic residues" evidence="5">
    <location>
        <begin position="134"/>
        <end position="144"/>
    </location>
</feature>